<reference evidence="6" key="2">
    <citation type="submission" date="2020-09" db="EMBL/GenBank/DDBJ databases">
        <authorList>
            <person name="Sun Q."/>
            <person name="Zhou Y."/>
        </authorList>
    </citation>
    <scope>NUCLEOTIDE SEQUENCE</scope>
    <source>
        <strain evidence="6">CGMCC 1.15388</strain>
    </source>
</reference>
<evidence type="ECO:0000313" key="6">
    <source>
        <dbReference type="EMBL" id="GGE62245.1"/>
    </source>
</evidence>
<comment type="pathway">
    <text evidence="1">Cell wall biogenesis; cell wall polysaccharide biosynthesis.</text>
</comment>
<dbReference type="GO" id="GO:0016757">
    <property type="term" value="F:glycosyltransferase activity"/>
    <property type="evidence" value="ECO:0007669"/>
    <property type="project" value="UniProtKB-KW"/>
</dbReference>
<dbReference type="Proteomes" id="UP000633136">
    <property type="component" value="Unassembled WGS sequence"/>
</dbReference>
<dbReference type="PANTHER" id="PTHR43179:SF12">
    <property type="entry name" value="GALACTOFURANOSYLTRANSFERASE GLFT2"/>
    <property type="match status" value="1"/>
</dbReference>
<dbReference type="Gene3D" id="3.90.550.10">
    <property type="entry name" value="Spore Coat Polysaccharide Biosynthesis Protein SpsA, Chain A"/>
    <property type="match status" value="1"/>
</dbReference>
<dbReference type="SUPFAM" id="SSF53448">
    <property type="entry name" value="Nucleotide-diphospho-sugar transferases"/>
    <property type="match status" value="1"/>
</dbReference>
<name>A0A917AQ38_9MICC</name>
<evidence type="ECO:0000256" key="4">
    <source>
        <dbReference type="ARBA" id="ARBA00022679"/>
    </source>
</evidence>
<dbReference type="AlphaFoldDB" id="A0A917AQ38"/>
<gene>
    <name evidence="6" type="ORF">GCM10011401_06620</name>
</gene>
<feature type="domain" description="Glycosyltransferase 2-like" evidence="5">
    <location>
        <begin position="15"/>
        <end position="143"/>
    </location>
</feature>
<comment type="similarity">
    <text evidence="2">Belongs to the glycosyltransferase 2 family.</text>
</comment>
<evidence type="ECO:0000256" key="2">
    <source>
        <dbReference type="ARBA" id="ARBA00006739"/>
    </source>
</evidence>
<dbReference type="InterPro" id="IPR029044">
    <property type="entry name" value="Nucleotide-diphossugar_trans"/>
</dbReference>
<comment type="caution">
    <text evidence="6">The sequence shown here is derived from an EMBL/GenBank/DDBJ whole genome shotgun (WGS) entry which is preliminary data.</text>
</comment>
<sequence>MSTPANTPAYEHSWICVCTYRRNDLLAELLDSVRAAGREDLAPRMIVVDNSAAAEAEETVRSRYPEARYVHEPVPGIAVARNAALDAVPQEAQAVIFVDDDERVHPGWLEALLDCARSSGADTVSGPVESIIPEEAAERIERTGFIRRTDFLTGPWSYRPATNNVLVRAGWFTQRGFRFDTAFNFTGGEDSDLFERMHSAGAVSWWCAEAQVEEDVPAERLTEDWMRRRGIRAGHVRALKLTRRGHGRLRVAAEGAARLAYGSAAYGARRLRRRPVRYVDAAYLREGRGMLQAARGSHYEEYRRSAS</sequence>
<proteinExistence type="inferred from homology"/>
<dbReference type="EMBL" id="BMIS01000002">
    <property type="protein sequence ID" value="GGE62245.1"/>
    <property type="molecule type" value="Genomic_DNA"/>
</dbReference>
<evidence type="ECO:0000256" key="3">
    <source>
        <dbReference type="ARBA" id="ARBA00022676"/>
    </source>
</evidence>
<organism evidence="6 7">
    <name type="scientific">Nesterenkonia cremea</name>
    <dbReference type="NCBI Taxonomy" id="1882340"/>
    <lineage>
        <taxon>Bacteria</taxon>
        <taxon>Bacillati</taxon>
        <taxon>Actinomycetota</taxon>
        <taxon>Actinomycetes</taxon>
        <taxon>Micrococcales</taxon>
        <taxon>Micrococcaceae</taxon>
        <taxon>Nesterenkonia</taxon>
    </lineage>
</organism>
<accession>A0A917AQ38</accession>
<evidence type="ECO:0000313" key="7">
    <source>
        <dbReference type="Proteomes" id="UP000633136"/>
    </source>
</evidence>
<protein>
    <recommendedName>
        <fullName evidence="5">Glycosyltransferase 2-like domain-containing protein</fullName>
    </recommendedName>
</protein>
<dbReference type="PANTHER" id="PTHR43179">
    <property type="entry name" value="RHAMNOSYLTRANSFERASE WBBL"/>
    <property type="match status" value="1"/>
</dbReference>
<evidence type="ECO:0000256" key="1">
    <source>
        <dbReference type="ARBA" id="ARBA00004776"/>
    </source>
</evidence>
<dbReference type="Pfam" id="PF00535">
    <property type="entry name" value="Glycos_transf_2"/>
    <property type="match status" value="1"/>
</dbReference>
<keyword evidence="4" id="KW-0808">Transferase</keyword>
<dbReference type="InterPro" id="IPR001173">
    <property type="entry name" value="Glyco_trans_2-like"/>
</dbReference>
<keyword evidence="7" id="KW-1185">Reference proteome</keyword>
<dbReference type="RefSeq" id="WP_188682706.1">
    <property type="nucleotide sequence ID" value="NZ_BMIS01000002.1"/>
</dbReference>
<dbReference type="CDD" id="cd00761">
    <property type="entry name" value="Glyco_tranf_GTA_type"/>
    <property type="match status" value="1"/>
</dbReference>
<evidence type="ECO:0000259" key="5">
    <source>
        <dbReference type="Pfam" id="PF00535"/>
    </source>
</evidence>
<keyword evidence="3" id="KW-0328">Glycosyltransferase</keyword>
<reference evidence="6" key="1">
    <citation type="journal article" date="2014" name="Int. J. Syst. Evol. Microbiol.">
        <title>Complete genome sequence of Corynebacterium casei LMG S-19264T (=DSM 44701T), isolated from a smear-ripened cheese.</title>
        <authorList>
            <consortium name="US DOE Joint Genome Institute (JGI-PGF)"/>
            <person name="Walter F."/>
            <person name="Albersmeier A."/>
            <person name="Kalinowski J."/>
            <person name="Ruckert C."/>
        </authorList>
    </citation>
    <scope>NUCLEOTIDE SEQUENCE</scope>
    <source>
        <strain evidence="6">CGMCC 1.15388</strain>
    </source>
</reference>